<dbReference type="EMBL" id="BGPR01004202">
    <property type="protein sequence ID" value="GBM97082.1"/>
    <property type="molecule type" value="Genomic_DNA"/>
</dbReference>
<gene>
    <name evidence="1" type="ORF">AVEN_134369_1</name>
</gene>
<dbReference type="OrthoDB" id="10069752at2759"/>
<organism evidence="1 2">
    <name type="scientific">Araneus ventricosus</name>
    <name type="common">Orbweaver spider</name>
    <name type="synonym">Epeira ventricosa</name>
    <dbReference type="NCBI Taxonomy" id="182803"/>
    <lineage>
        <taxon>Eukaryota</taxon>
        <taxon>Metazoa</taxon>
        <taxon>Ecdysozoa</taxon>
        <taxon>Arthropoda</taxon>
        <taxon>Chelicerata</taxon>
        <taxon>Arachnida</taxon>
        <taxon>Araneae</taxon>
        <taxon>Araneomorphae</taxon>
        <taxon>Entelegynae</taxon>
        <taxon>Araneoidea</taxon>
        <taxon>Araneidae</taxon>
        <taxon>Araneus</taxon>
    </lineage>
</organism>
<proteinExistence type="predicted"/>
<protein>
    <submittedName>
        <fullName evidence="1">Uncharacterized protein</fullName>
    </submittedName>
</protein>
<dbReference type="AlphaFoldDB" id="A0A4Y2K728"/>
<keyword evidence="2" id="KW-1185">Reference proteome</keyword>
<accession>A0A4Y2K728</accession>
<evidence type="ECO:0000313" key="1">
    <source>
        <dbReference type="EMBL" id="GBM97082.1"/>
    </source>
</evidence>
<evidence type="ECO:0000313" key="2">
    <source>
        <dbReference type="Proteomes" id="UP000499080"/>
    </source>
</evidence>
<reference evidence="1 2" key="1">
    <citation type="journal article" date="2019" name="Sci. Rep.">
        <title>Orb-weaving spider Araneus ventricosus genome elucidates the spidroin gene catalogue.</title>
        <authorList>
            <person name="Kono N."/>
            <person name="Nakamura H."/>
            <person name="Ohtoshi R."/>
            <person name="Moran D.A.P."/>
            <person name="Shinohara A."/>
            <person name="Yoshida Y."/>
            <person name="Fujiwara M."/>
            <person name="Mori M."/>
            <person name="Tomita M."/>
            <person name="Arakawa K."/>
        </authorList>
    </citation>
    <scope>NUCLEOTIDE SEQUENCE [LARGE SCALE GENOMIC DNA]</scope>
</reference>
<comment type="caution">
    <text evidence="1">The sequence shown here is derived from an EMBL/GenBank/DDBJ whole genome shotgun (WGS) entry which is preliminary data.</text>
</comment>
<dbReference type="Proteomes" id="UP000499080">
    <property type="component" value="Unassembled WGS sequence"/>
</dbReference>
<sequence>MDNYPPSTKLFSNVNTSVPESLSFLMEEIILKNRKGSIEALKRNSTAICHAVWSAVRPRSFISPLVLGVSIHLHRYFGSRRLIDILSSSGFCSSYKQAILYKSSKVMYHQLSISPPEHGCFIQHVGGNADHNVSTIDGMNTFHSMGIIRIVAPHDKVNHSLQTVPRLKEIQVPQR</sequence>
<name>A0A4Y2K728_ARAVE</name>